<keyword evidence="3" id="KW-0804">Transcription</keyword>
<dbReference type="InterPro" id="IPR016032">
    <property type="entry name" value="Sig_transdc_resp-reg_C-effctor"/>
</dbReference>
<dbReference type="AlphaFoldDB" id="A0A246JVH8"/>
<dbReference type="InterPro" id="IPR036693">
    <property type="entry name" value="TF_LuxR_autoind-bd_dom_sf"/>
</dbReference>
<accession>A0A246JVH8</accession>
<keyword evidence="6" id="KW-1185">Reference proteome</keyword>
<dbReference type="Proteomes" id="UP000197361">
    <property type="component" value="Unassembled WGS sequence"/>
</dbReference>
<evidence type="ECO:0000313" key="5">
    <source>
        <dbReference type="EMBL" id="OWQ97070.1"/>
    </source>
</evidence>
<dbReference type="SUPFAM" id="SSF75516">
    <property type="entry name" value="Pheromone-binding domain of LuxR-like quorum-sensing transcription factors"/>
    <property type="match status" value="1"/>
</dbReference>
<dbReference type="RefSeq" id="WP_088440926.1">
    <property type="nucleotide sequence ID" value="NZ_BMMC01000003.1"/>
</dbReference>
<dbReference type="SUPFAM" id="SSF46894">
    <property type="entry name" value="C-terminal effector domain of the bipartite response regulators"/>
    <property type="match status" value="1"/>
</dbReference>
<feature type="domain" description="HTH luxR-type" evidence="4">
    <location>
        <begin position="172"/>
        <end position="237"/>
    </location>
</feature>
<dbReference type="OrthoDB" id="3170288at2"/>
<dbReference type="Gene3D" id="1.10.10.10">
    <property type="entry name" value="Winged helix-like DNA-binding domain superfamily/Winged helix DNA-binding domain"/>
    <property type="match status" value="1"/>
</dbReference>
<evidence type="ECO:0000259" key="4">
    <source>
        <dbReference type="PROSITE" id="PS50043"/>
    </source>
</evidence>
<name>A0A246JVH8_9SPHN</name>
<dbReference type="GO" id="GO:0006355">
    <property type="term" value="P:regulation of DNA-templated transcription"/>
    <property type="evidence" value="ECO:0007669"/>
    <property type="project" value="InterPro"/>
</dbReference>
<comment type="caution">
    <text evidence="5">The sequence shown here is derived from an EMBL/GenBank/DDBJ whole genome shotgun (WGS) entry which is preliminary data.</text>
</comment>
<reference evidence="5 6" key="1">
    <citation type="journal article" date="2010" name="Int. J. Syst. Evol. Microbiol.">
        <title>Sphingopyxis bauzanensis sp. nov., a psychrophilic bacterium isolated from soil.</title>
        <authorList>
            <person name="Zhang D.C."/>
            <person name="Liu H.C."/>
            <person name="Xin Y.H."/>
            <person name="Zhou Y.G."/>
            <person name="Schinner F."/>
            <person name="Margesin R."/>
        </authorList>
    </citation>
    <scope>NUCLEOTIDE SEQUENCE [LARGE SCALE GENOMIC DNA]</scope>
    <source>
        <strain evidence="5 6">DSM 22271</strain>
    </source>
</reference>
<keyword evidence="1" id="KW-0805">Transcription regulation</keyword>
<dbReference type="Gene3D" id="3.30.450.80">
    <property type="entry name" value="Transcription factor LuxR-like, autoinducer-binding domain"/>
    <property type="match status" value="1"/>
</dbReference>
<dbReference type="GO" id="GO:0003677">
    <property type="term" value="F:DNA binding"/>
    <property type="evidence" value="ECO:0007669"/>
    <property type="project" value="UniProtKB-KW"/>
</dbReference>
<dbReference type="SMART" id="SM00421">
    <property type="entry name" value="HTH_LUXR"/>
    <property type="match status" value="1"/>
</dbReference>
<dbReference type="InterPro" id="IPR036388">
    <property type="entry name" value="WH-like_DNA-bd_sf"/>
</dbReference>
<dbReference type="PROSITE" id="PS50043">
    <property type="entry name" value="HTH_LUXR_2"/>
    <property type="match status" value="1"/>
</dbReference>
<dbReference type="InterPro" id="IPR005143">
    <property type="entry name" value="TF_LuxR_autoind-bd_dom"/>
</dbReference>
<evidence type="ECO:0000256" key="2">
    <source>
        <dbReference type="ARBA" id="ARBA00023125"/>
    </source>
</evidence>
<dbReference type="EMBL" id="NISK01000002">
    <property type="protein sequence ID" value="OWQ97070.1"/>
    <property type="molecule type" value="Genomic_DNA"/>
</dbReference>
<evidence type="ECO:0000313" key="6">
    <source>
        <dbReference type="Proteomes" id="UP000197361"/>
    </source>
</evidence>
<dbReference type="Pfam" id="PF03472">
    <property type="entry name" value="Autoind_bind"/>
    <property type="match status" value="1"/>
</dbReference>
<dbReference type="InterPro" id="IPR000792">
    <property type="entry name" value="Tscrpt_reg_LuxR_C"/>
</dbReference>
<dbReference type="CDD" id="cd06170">
    <property type="entry name" value="LuxR_C_like"/>
    <property type="match status" value="1"/>
</dbReference>
<sequence>MPKLDAAKRFKAEILNVSSYAALADLLVEACAAMGCSWFALSHHIDFLAGPEKGVRVHNYPEEWARWFDEQGLGVNDPVHRASQRRAAGFLWHEIPSFSRPRRGDRAILARARHHGIYDGLTIPTHIPGEAHGSVSFAWARGSPATPEALMFAQSIGAFVFEAARQLSGRGAANDSPRLTDRQIECLLWAARGKSDSVIAQIMNLRTDTVSEHLRNARSRYDARSRISLAIRALFDGTICFGDIAKG</sequence>
<dbReference type="PRINTS" id="PR00038">
    <property type="entry name" value="HTHLUXR"/>
</dbReference>
<dbReference type="PANTHER" id="PTHR44688:SF16">
    <property type="entry name" value="DNA-BINDING TRANSCRIPTIONAL ACTIVATOR DEVR_DOSR"/>
    <property type="match status" value="1"/>
</dbReference>
<gene>
    <name evidence="5" type="ORF">CDQ92_08295</name>
</gene>
<proteinExistence type="predicted"/>
<keyword evidence="2" id="KW-0238">DNA-binding</keyword>
<evidence type="ECO:0000256" key="1">
    <source>
        <dbReference type="ARBA" id="ARBA00023015"/>
    </source>
</evidence>
<evidence type="ECO:0000256" key="3">
    <source>
        <dbReference type="ARBA" id="ARBA00023163"/>
    </source>
</evidence>
<protein>
    <submittedName>
        <fullName evidence="5">LuxR family transcriptional regulator</fullName>
    </submittedName>
</protein>
<dbReference type="PANTHER" id="PTHR44688">
    <property type="entry name" value="DNA-BINDING TRANSCRIPTIONAL ACTIVATOR DEVR_DOSR"/>
    <property type="match status" value="1"/>
</dbReference>
<dbReference type="Pfam" id="PF00196">
    <property type="entry name" value="GerE"/>
    <property type="match status" value="1"/>
</dbReference>
<organism evidence="5 6">
    <name type="scientific">Sphingopyxis bauzanensis</name>
    <dbReference type="NCBI Taxonomy" id="651663"/>
    <lineage>
        <taxon>Bacteria</taxon>
        <taxon>Pseudomonadati</taxon>
        <taxon>Pseudomonadota</taxon>
        <taxon>Alphaproteobacteria</taxon>
        <taxon>Sphingomonadales</taxon>
        <taxon>Sphingomonadaceae</taxon>
        <taxon>Sphingopyxis</taxon>
    </lineage>
</organism>